<accession>A0ABW1IF96</accession>
<organism evidence="11 12">
    <name type="scientific">Pseudonocardia lutea</name>
    <dbReference type="NCBI Taxonomy" id="2172015"/>
    <lineage>
        <taxon>Bacteria</taxon>
        <taxon>Bacillati</taxon>
        <taxon>Actinomycetota</taxon>
        <taxon>Actinomycetes</taxon>
        <taxon>Pseudonocardiales</taxon>
        <taxon>Pseudonocardiaceae</taxon>
        <taxon>Pseudonocardia</taxon>
    </lineage>
</organism>
<evidence type="ECO:0000256" key="5">
    <source>
        <dbReference type="ARBA" id="ARBA00022573"/>
    </source>
</evidence>
<evidence type="ECO:0000256" key="10">
    <source>
        <dbReference type="SAM" id="MobiDB-lite"/>
    </source>
</evidence>
<protein>
    <recommendedName>
        <fullName evidence="9">Cobalamin biosynthesis protein CobD</fullName>
    </recommendedName>
</protein>
<evidence type="ECO:0000256" key="6">
    <source>
        <dbReference type="ARBA" id="ARBA00022692"/>
    </source>
</evidence>
<evidence type="ECO:0000313" key="11">
    <source>
        <dbReference type="EMBL" id="MFC5951356.1"/>
    </source>
</evidence>
<keyword evidence="5 9" id="KW-0169">Cobalamin biosynthesis</keyword>
<evidence type="ECO:0000256" key="8">
    <source>
        <dbReference type="ARBA" id="ARBA00023136"/>
    </source>
</evidence>
<proteinExistence type="inferred from homology"/>
<reference evidence="12" key="1">
    <citation type="journal article" date="2019" name="Int. J. Syst. Evol. Microbiol.">
        <title>The Global Catalogue of Microorganisms (GCM) 10K type strain sequencing project: providing services to taxonomists for standard genome sequencing and annotation.</title>
        <authorList>
            <consortium name="The Broad Institute Genomics Platform"/>
            <consortium name="The Broad Institute Genome Sequencing Center for Infectious Disease"/>
            <person name="Wu L."/>
            <person name="Ma J."/>
        </authorList>
    </citation>
    <scope>NUCLEOTIDE SEQUENCE [LARGE SCALE GENOMIC DNA]</scope>
    <source>
        <strain evidence="12">CGMCC 4.7397</strain>
    </source>
</reference>
<evidence type="ECO:0000256" key="2">
    <source>
        <dbReference type="ARBA" id="ARBA00004953"/>
    </source>
</evidence>
<feature type="compositionally biased region" description="Low complexity" evidence="10">
    <location>
        <begin position="366"/>
        <end position="384"/>
    </location>
</feature>
<comment type="caution">
    <text evidence="11">The sequence shown here is derived from an EMBL/GenBank/DDBJ whole genome shotgun (WGS) entry which is preliminary data.</text>
</comment>
<gene>
    <name evidence="9" type="primary">cobD</name>
    <name evidence="11" type="ORF">ACFQH9_24105</name>
</gene>
<dbReference type="Proteomes" id="UP001596119">
    <property type="component" value="Unassembled WGS sequence"/>
</dbReference>
<evidence type="ECO:0000256" key="4">
    <source>
        <dbReference type="ARBA" id="ARBA00022475"/>
    </source>
</evidence>
<dbReference type="InterPro" id="IPR004485">
    <property type="entry name" value="Cobalamin_biosynth_CobD/CbiB"/>
</dbReference>
<keyword evidence="8 9" id="KW-0472">Membrane</keyword>
<comment type="similarity">
    <text evidence="3 9">Belongs to the CobD/CbiB family.</text>
</comment>
<comment type="function">
    <text evidence="9">Converts cobyric acid to cobinamide by the addition of aminopropanol on the F carboxylic group.</text>
</comment>
<keyword evidence="12" id="KW-1185">Reference proteome</keyword>
<evidence type="ECO:0000256" key="3">
    <source>
        <dbReference type="ARBA" id="ARBA00006263"/>
    </source>
</evidence>
<dbReference type="Pfam" id="PF03186">
    <property type="entry name" value="CobD_Cbib"/>
    <property type="match status" value="1"/>
</dbReference>
<evidence type="ECO:0000256" key="7">
    <source>
        <dbReference type="ARBA" id="ARBA00022989"/>
    </source>
</evidence>
<dbReference type="RefSeq" id="WP_379569224.1">
    <property type="nucleotide sequence ID" value="NZ_JBHSQK010000069.1"/>
</dbReference>
<comment type="subcellular location">
    <subcellularLocation>
        <location evidence="1 9">Cell membrane</location>
        <topology evidence="1 9">Multi-pass membrane protein</topology>
    </subcellularLocation>
</comment>
<dbReference type="NCBIfam" id="NF002276">
    <property type="entry name" value="PRK01209.1-4"/>
    <property type="match status" value="1"/>
</dbReference>
<keyword evidence="7 9" id="KW-1133">Transmembrane helix</keyword>
<keyword evidence="6 9" id="KW-0812">Transmembrane</keyword>
<evidence type="ECO:0000256" key="9">
    <source>
        <dbReference type="HAMAP-Rule" id="MF_00024"/>
    </source>
</evidence>
<evidence type="ECO:0000313" key="12">
    <source>
        <dbReference type="Proteomes" id="UP001596119"/>
    </source>
</evidence>
<dbReference type="HAMAP" id="MF_00024">
    <property type="entry name" value="CobD_CbiB"/>
    <property type="match status" value="1"/>
</dbReference>
<name>A0ABW1IF96_9PSEU</name>
<sequence>MRRPSLLRSPGSARALGLALGVAADLVLADPRRGHPVAGFGRVAARLERRLYADSRAAGAAYTAVLVGGAVLAGALGERRVGHGVRAVPAALLTAVATWAVLGGTSLVREGAALGRSLERGELEAARARIPHLCARDPALLDAAGMARAGVESLAENTSDAVVAPLFWGAVAGVPGLLGYRAVNTLDAMVGYRSPRHARFGWASARLDDLANLAPARLAAVLTAVAAPLVGGRPGAALAAWRRDAREHPSPNAGPVEAAAAGALGVRLGGRTEYAYGAEDRPALGSGPAPVPADLVRAARLSRAVGLLSAGAAVVLAAIMPAGRGRGEGQRGAGVSRSSVSGCRGRGVGSSSAEGSRSRPARASRRLALVSRPPRRCSTSSRTK</sequence>
<dbReference type="PANTHER" id="PTHR34308:SF1">
    <property type="entry name" value="COBALAMIN BIOSYNTHESIS PROTEIN CBIB"/>
    <property type="match status" value="1"/>
</dbReference>
<feature type="region of interest" description="Disordered" evidence="10">
    <location>
        <begin position="325"/>
        <end position="384"/>
    </location>
</feature>
<feature type="compositionally biased region" description="Low complexity" evidence="10">
    <location>
        <begin position="333"/>
        <end position="355"/>
    </location>
</feature>
<evidence type="ECO:0000256" key="1">
    <source>
        <dbReference type="ARBA" id="ARBA00004651"/>
    </source>
</evidence>
<keyword evidence="4 9" id="KW-1003">Cell membrane</keyword>
<dbReference type="PANTHER" id="PTHR34308">
    <property type="entry name" value="COBALAMIN BIOSYNTHESIS PROTEIN CBIB"/>
    <property type="match status" value="1"/>
</dbReference>
<dbReference type="EMBL" id="JBHSQK010000069">
    <property type="protein sequence ID" value="MFC5951356.1"/>
    <property type="molecule type" value="Genomic_DNA"/>
</dbReference>
<comment type="pathway">
    <text evidence="2 9">Cofactor biosynthesis; adenosylcobalamin biosynthesis.</text>
</comment>